<dbReference type="InterPro" id="IPR050505">
    <property type="entry name" value="WDR55/POC1"/>
</dbReference>
<dbReference type="SMART" id="SM00320">
    <property type="entry name" value="WD40"/>
    <property type="match status" value="4"/>
</dbReference>
<evidence type="ECO:0000256" key="1">
    <source>
        <dbReference type="ARBA" id="ARBA00022574"/>
    </source>
</evidence>
<dbReference type="PANTHER" id="PTHR44019">
    <property type="entry name" value="WD REPEAT-CONTAINING PROTEIN 55"/>
    <property type="match status" value="1"/>
</dbReference>
<feature type="repeat" description="WD" evidence="3">
    <location>
        <begin position="250"/>
        <end position="291"/>
    </location>
</feature>
<dbReference type="PROSITE" id="PS50294">
    <property type="entry name" value="WD_REPEATS_REGION"/>
    <property type="match status" value="1"/>
</dbReference>
<keyword evidence="1 3" id="KW-0853">WD repeat</keyword>
<dbReference type="PROSITE" id="PS50082">
    <property type="entry name" value="WD_REPEATS_2"/>
    <property type="match status" value="1"/>
</dbReference>
<sequence>MFSYSAEQFSHDWRYKISQDFKTDSGEPFPYVEGGHREWGSEDYKITLPSEPTAVVVSSDNSLLAVGVEHDIHIFGTEDFKPQQVLKGHISRVDAIAFQPGNANVLVSAATNNHGGSVRADCEVIIWDLPAQKTRPSIDEATIPKISKEASDVVAAGLSKAEAPLTLTDAESGNLSKDIESLVTKLATRHNVAEDAKLPGRLLTSFDTNYFSPSGDKLMYLPGNRPRSNGNVPWEMRVLSMKTRKDLFTLDGHTDAIMWSGFSPDESLIGTSCWDGTMRIWDAQNGNLKFRFETAKQNWTGGFSPDSKLFAGTSGDGTLYLYSMPDGSTLWSRPMNAEWCRHLSWSVDSRMLGIGGRKLGSVFLIDVEQNEILQQRELSTEATKVDEERQRRFLKSYLEVYAIRYVDAGRKLVVFTAGDGGVEVYDLQKQHKWRFARLGTDEDIPHDPPIEPRGMTGYDAAIWEDSRNGKVVMAAVADHDVRIWSVPLDGASAQ</sequence>
<dbReference type="InterPro" id="IPR001680">
    <property type="entry name" value="WD40_rpt"/>
</dbReference>
<dbReference type="Gene3D" id="2.130.10.10">
    <property type="entry name" value="YVTN repeat-like/Quinoprotein amine dehydrogenase"/>
    <property type="match status" value="2"/>
</dbReference>
<comment type="caution">
    <text evidence="4">The sequence shown here is derived from an EMBL/GenBank/DDBJ whole genome shotgun (WGS) entry which is preliminary data.</text>
</comment>
<evidence type="ECO:0000313" key="5">
    <source>
        <dbReference type="Proteomes" id="UP001345827"/>
    </source>
</evidence>
<dbReference type="InterPro" id="IPR019775">
    <property type="entry name" value="WD40_repeat_CS"/>
</dbReference>
<dbReference type="EMBL" id="JAXLQG010000007">
    <property type="protein sequence ID" value="KAK5537599.1"/>
    <property type="molecule type" value="Genomic_DNA"/>
</dbReference>
<dbReference type="PROSITE" id="PS00678">
    <property type="entry name" value="WD_REPEATS_1"/>
    <property type="match status" value="1"/>
</dbReference>
<keyword evidence="5" id="KW-1185">Reference proteome</keyword>
<evidence type="ECO:0008006" key="6">
    <source>
        <dbReference type="Google" id="ProtNLM"/>
    </source>
</evidence>
<accession>A0AAV9Q8D3</accession>
<gene>
    <name evidence="4" type="ORF">LTR25_004851</name>
</gene>
<evidence type="ECO:0000256" key="3">
    <source>
        <dbReference type="PROSITE-ProRule" id="PRU00221"/>
    </source>
</evidence>
<dbReference type="PANTHER" id="PTHR44019:SF8">
    <property type="entry name" value="POC1 CENTRIOLAR PROTEIN HOMOLOG"/>
    <property type="match status" value="1"/>
</dbReference>
<evidence type="ECO:0000256" key="2">
    <source>
        <dbReference type="ARBA" id="ARBA00022737"/>
    </source>
</evidence>
<dbReference type="InterPro" id="IPR015943">
    <property type="entry name" value="WD40/YVTN_repeat-like_dom_sf"/>
</dbReference>
<dbReference type="Pfam" id="PF00400">
    <property type="entry name" value="WD40"/>
    <property type="match status" value="2"/>
</dbReference>
<protein>
    <recommendedName>
        <fullName evidence="6">WD40 repeat-like protein</fullName>
    </recommendedName>
</protein>
<organism evidence="4 5">
    <name type="scientific">Vermiconidia calcicola</name>
    <dbReference type="NCBI Taxonomy" id="1690605"/>
    <lineage>
        <taxon>Eukaryota</taxon>
        <taxon>Fungi</taxon>
        <taxon>Dikarya</taxon>
        <taxon>Ascomycota</taxon>
        <taxon>Pezizomycotina</taxon>
        <taxon>Dothideomycetes</taxon>
        <taxon>Dothideomycetidae</taxon>
        <taxon>Mycosphaerellales</taxon>
        <taxon>Extremaceae</taxon>
        <taxon>Vermiconidia</taxon>
    </lineage>
</organism>
<reference evidence="4 5" key="1">
    <citation type="submission" date="2023-06" db="EMBL/GenBank/DDBJ databases">
        <title>Black Yeasts Isolated from many extreme environments.</title>
        <authorList>
            <person name="Coleine C."/>
            <person name="Stajich J.E."/>
            <person name="Selbmann L."/>
        </authorList>
    </citation>
    <scope>NUCLEOTIDE SEQUENCE [LARGE SCALE GENOMIC DNA]</scope>
    <source>
        <strain evidence="4 5">CCFEE 5887</strain>
    </source>
</reference>
<dbReference type="Proteomes" id="UP001345827">
    <property type="component" value="Unassembled WGS sequence"/>
</dbReference>
<evidence type="ECO:0000313" key="4">
    <source>
        <dbReference type="EMBL" id="KAK5537599.1"/>
    </source>
</evidence>
<name>A0AAV9Q8D3_9PEZI</name>
<keyword evidence="2" id="KW-0677">Repeat</keyword>
<dbReference type="InterPro" id="IPR036322">
    <property type="entry name" value="WD40_repeat_dom_sf"/>
</dbReference>
<proteinExistence type="predicted"/>
<dbReference type="AlphaFoldDB" id="A0AAV9Q8D3"/>
<dbReference type="SUPFAM" id="SSF50978">
    <property type="entry name" value="WD40 repeat-like"/>
    <property type="match status" value="1"/>
</dbReference>